<comment type="caution">
    <text evidence="3">The sequence shown here is derived from an EMBL/GenBank/DDBJ whole genome shotgun (WGS) entry which is preliminary data.</text>
</comment>
<evidence type="ECO:0000256" key="1">
    <source>
        <dbReference type="SAM" id="SignalP"/>
    </source>
</evidence>
<dbReference type="InterPro" id="IPR001466">
    <property type="entry name" value="Beta-lactam-related"/>
</dbReference>
<keyword evidence="4" id="KW-1185">Reference proteome</keyword>
<feature type="domain" description="Beta-lactamase-related" evidence="2">
    <location>
        <begin position="260"/>
        <end position="550"/>
    </location>
</feature>
<gene>
    <name evidence="3" type="ORF">CLV81_0800</name>
</gene>
<dbReference type="InterPro" id="IPR012338">
    <property type="entry name" value="Beta-lactam/transpept-like"/>
</dbReference>
<dbReference type="OrthoDB" id="9773047at2"/>
<dbReference type="PROSITE" id="PS51257">
    <property type="entry name" value="PROKAR_LIPOPROTEIN"/>
    <property type="match status" value="1"/>
</dbReference>
<name>A0A2T0MGW5_9FLAO</name>
<dbReference type="Gene3D" id="3.40.710.10">
    <property type="entry name" value="DD-peptidase/beta-lactamase superfamily"/>
    <property type="match status" value="1"/>
</dbReference>
<dbReference type="RefSeq" id="WP_106143743.1">
    <property type="nucleotide sequence ID" value="NZ_PVYX01000001.1"/>
</dbReference>
<organism evidence="3 4">
    <name type="scientific">Flagellimonas meridianipacifica</name>
    <dbReference type="NCBI Taxonomy" id="1080225"/>
    <lineage>
        <taxon>Bacteria</taxon>
        <taxon>Pseudomonadati</taxon>
        <taxon>Bacteroidota</taxon>
        <taxon>Flavobacteriia</taxon>
        <taxon>Flavobacteriales</taxon>
        <taxon>Flavobacteriaceae</taxon>
        <taxon>Flagellimonas</taxon>
    </lineage>
</organism>
<reference evidence="3 4" key="1">
    <citation type="submission" date="2018-03" db="EMBL/GenBank/DDBJ databases">
        <title>Genomic Encyclopedia of Archaeal and Bacterial Type Strains, Phase II (KMG-II): from individual species to whole genera.</title>
        <authorList>
            <person name="Goeker M."/>
        </authorList>
    </citation>
    <scope>NUCLEOTIDE SEQUENCE [LARGE SCALE GENOMIC DNA]</scope>
    <source>
        <strain evidence="3 4">DSM 25027</strain>
    </source>
</reference>
<evidence type="ECO:0000313" key="4">
    <source>
        <dbReference type="Proteomes" id="UP000237640"/>
    </source>
</evidence>
<sequence length="573" mass="64947">MKKQQVSLLVLSLFLITSCAQQTTPQPIEGEWIGHLPNKNSFNFKVSLKKVGDKTFNLNISNGEMLLQKTVQSSNENTIQFNVNEQLFFDLKYAENQQALRGFIKSGRFLYRTRLAKMESDKYEGNWNAFMVDNGLQSDDIMLYTELTEGENLVAYPFFGDQRFRGAWGEGFKQEEDMLLFKDGNTGLNFRAKLLKGTIDLEILLTDVLITKTSLTHTTEGWDYNSDAVTQTASSDMPTQLNDGWDTANGNDFGMDTKQLDRLIQDVHAQKLVNTHSVLISKENKLVFESYFDGYNANIPHDLRSASKSISSAVIGIALDEGIIESVNETLYSFIPKEYQHTKDDQKSKIRIKDLLTMSSGMDVNNLAQEDFYQNPSNPNSWLQSVLEAPMVNEPGTYFDYGSANPFLLGVCLNERLDMPMETYMHDKLFAPLGITNYINQTDDTERVPYFGGGMLLTSRDLLKFGQLFLNQGQWNGKQVISSAWVAESFGKYGRLQDTRDKNEYGYLWWHDSYEVNGKPMAAIEARGAGGQFIFILPQLEAVVVVTSGNFRNRKGNQPRDILQEYILPALTN</sequence>
<dbReference type="Pfam" id="PF00144">
    <property type="entry name" value="Beta-lactamase"/>
    <property type="match status" value="1"/>
</dbReference>
<proteinExistence type="predicted"/>
<dbReference type="AlphaFoldDB" id="A0A2T0MGW5"/>
<evidence type="ECO:0000313" key="3">
    <source>
        <dbReference type="EMBL" id="PRX56802.1"/>
    </source>
</evidence>
<feature type="chain" id="PRO_5015537105" evidence="1">
    <location>
        <begin position="23"/>
        <end position="573"/>
    </location>
</feature>
<keyword evidence="1" id="KW-0732">Signal</keyword>
<dbReference type="SUPFAM" id="SSF56601">
    <property type="entry name" value="beta-lactamase/transpeptidase-like"/>
    <property type="match status" value="1"/>
</dbReference>
<accession>A0A2T0MGW5</accession>
<dbReference type="PANTHER" id="PTHR43283:SF7">
    <property type="entry name" value="BETA-LACTAMASE-RELATED DOMAIN-CONTAINING PROTEIN"/>
    <property type="match status" value="1"/>
</dbReference>
<dbReference type="PANTHER" id="PTHR43283">
    <property type="entry name" value="BETA-LACTAMASE-RELATED"/>
    <property type="match status" value="1"/>
</dbReference>
<protein>
    <submittedName>
        <fullName evidence="3">CubicO group peptidase (Beta-lactamase class C family)</fullName>
    </submittedName>
</protein>
<dbReference type="EMBL" id="PVYX01000001">
    <property type="protein sequence ID" value="PRX56802.1"/>
    <property type="molecule type" value="Genomic_DNA"/>
</dbReference>
<evidence type="ECO:0000259" key="2">
    <source>
        <dbReference type="Pfam" id="PF00144"/>
    </source>
</evidence>
<dbReference type="Proteomes" id="UP000237640">
    <property type="component" value="Unassembled WGS sequence"/>
</dbReference>
<feature type="signal peptide" evidence="1">
    <location>
        <begin position="1"/>
        <end position="22"/>
    </location>
</feature>
<dbReference type="InterPro" id="IPR050789">
    <property type="entry name" value="Diverse_Enzym_Activities"/>
</dbReference>